<feature type="coiled-coil region" evidence="1">
    <location>
        <begin position="450"/>
        <end position="477"/>
    </location>
</feature>
<feature type="region of interest" description="Disordered" evidence="2">
    <location>
        <begin position="537"/>
        <end position="613"/>
    </location>
</feature>
<dbReference type="EMBL" id="JPDN02000007">
    <property type="protein sequence ID" value="PON28172.1"/>
    <property type="molecule type" value="Genomic_DNA"/>
</dbReference>
<dbReference type="GeneID" id="29982205"/>
<feature type="compositionally biased region" description="Basic and acidic residues" evidence="2">
    <location>
        <begin position="659"/>
        <end position="673"/>
    </location>
</feature>
<dbReference type="RefSeq" id="XP_018664477.1">
    <property type="nucleotide sequence ID" value="XM_018802122.1"/>
</dbReference>
<feature type="compositionally biased region" description="Polar residues" evidence="2">
    <location>
        <begin position="647"/>
        <end position="658"/>
    </location>
</feature>
<reference evidence="3 4" key="1">
    <citation type="journal article" date="2016" name="Genome Announc.">
        <title>Draft Whole-Genome Sequence of Trichoderma gamsii T6085, a Promising Biocontrol Agent of Fusarium Head Blight on Wheat.</title>
        <authorList>
            <person name="Baroncelli R."/>
            <person name="Zapparata A."/>
            <person name="Piaggeschi G."/>
            <person name="Sarrocco S."/>
            <person name="Vannacci G."/>
        </authorList>
    </citation>
    <scope>NUCLEOTIDE SEQUENCE [LARGE SCALE GENOMIC DNA]</scope>
    <source>
        <strain evidence="3 4">T6085</strain>
    </source>
</reference>
<keyword evidence="1" id="KW-0175">Coiled coil</keyword>
<gene>
    <name evidence="3" type="ORF">TGAM01_v202666</name>
</gene>
<feature type="region of interest" description="Disordered" evidence="2">
    <location>
        <begin position="295"/>
        <end position="397"/>
    </location>
</feature>
<feature type="compositionally biased region" description="Polar residues" evidence="2">
    <location>
        <begin position="319"/>
        <end position="330"/>
    </location>
</feature>
<evidence type="ECO:0000313" key="3">
    <source>
        <dbReference type="EMBL" id="PON28172.1"/>
    </source>
</evidence>
<keyword evidence="4" id="KW-1185">Reference proteome</keyword>
<feature type="compositionally biased region" description="Polar residues" evidence="2">
    <location>
        <begin position="146"/>
        <end position="161"/>
    </location>
</feature>
<evidence type="ECO:0000256" key="1">
    <source>
        <dbReference type="SAM" id="Coils"/>
    </source>
</evidence>
<comment type="caution">
    <text evidence="3">The sequence shown here is derived from an EMBL/GenBank/DDBJ whole genome shotgun (WGS) entry which is preliminary data.</text>
</comment>
<feature type="compositionally biased region" description="Low complexity" evidence="2">
    <location>
        <begin position="582"/>
        <end position="610"/>
    </location>
</feature>
<name>A0A2P4ZV59_9HYPO</name>
<feature type="compositionally biased region" description="Polar residues" evidence="2">
    <location>
        <begin position="173"/>
        <end position="187"/>
    </location>
</feature>
<feature type="compositionally biased region" description="Polar residues" evidence="2">
    <location>
        <begin position="337"/>
        <end position="354"/>
    </location>
</feature>
<sequence>MTAPNIEVVKEALMADLGRSRQDELPLSDRAKRPTYLPGRSGTSHIPQARKEQLGSKWGVKIVDEESEQMEGLELGNARPWAKLTNQFMARHAVESAPPRYQPETKPFRPFAIPKPPSSIRSTGSIGRVPASALPPASNRKALPHHNTQASRDTAVANSSKVPVVPSAKGPPISTTESKPNPSTPLQAQEHLLSQGNCETVNESDNSSSTIKFMLKVQLQKNKGLLVMQLPDKGKSVHDVLTLDTPVIQGPFCLVFNAQRERLYKLKFRTSVAAEGFQYLLKSLQQSALRFKEPSLVSPKETPTPTVNKAPTADKTPNDSKTPTANNMSTTDKETEANTPNTPSNTASQVTKTAPTRDHGNDKVSLQAAASTETSLQRDTRESVAGESLVDTGDDFPSNPALTIEAAADHMQGLVQQILSEITATGIQVPEKGIEEIESTAISNWMAQGFMTTETESDELKDELAELLRLLVRIKRKVQFRHGSNHMSHMNSVTISSETLQDLQEIVEKPSKKIKYTPTDIKELEAQAVSRKDKINASGLHEIQKGSLPKKKTGLSIAKQKDQVPSSSRLKAAGGLATSRWASSSGTATPSGTVTPSGSATPSGTATPSGLSAMNPKLESVKKLIDIPLKAPTTTVAPKSPAPLESQKPNSKGLSSSRWADKPVENEGKFAGF</sequence>
<proteinExistence type="predicted"/>
<feature type="region of interest" description="Disordered" evidence="2">
    <location>
        <begin position="96"/>
        <end position="187"/>
    </location>
</feature>
<accession>A0A2P4ZV59</accession>
<evidence type="ECO:0000313" key="4">
    <source>
        <dbReference type="Proteomes" id="UP000054821"/>
    </source>
</evidence>
<dbReference type="AlphaFoldDB" id="A0A2P4ZV59"/>
<protein>
    <submittedName>
        <fullName evidence="3">Uncharacterized protein</fullName>
    </submittedName>
</protein>
<organism evidence="3 4">
    <name type="scientific">Trichoderma gamsii</name>
    <dbReference type="NCBI Taxonomy" id="398673"/>
    <lineage>
        <taxon>Eukaryota</taxon>
        <taxon>Fungi</taxon>
        <taxon>Dikarya</taxon>
        <taxon>Ascomycota</taxon>
        <taxon>Pezizomycotina</taxon>
        <taxon>Sordariomycetes</taxon>
        <taxon>Hypocreomycetidae</taxon>
        <taxon>Hypocreales</taxon>
        <taxon>Hypocreaceae</taxon>
        <taxon>Trichoderma</taxon>
    </lineage>
</organism>
<dbReference type="Proteomes" id="UP000054821">
    <property type="component" value="Unassembled WGS sequence"/>
</dbReference>
<feature type="compositionally biased region" description="Basic and acidic residues" evidence="2">
    <location>
        <begin position="18"/>
        <end position="32"/>
    </location>
</feature>
<evidence type="ECO:0000256" key="2">
    <source>
        <dbReference type="SAM" id="MobiDB-lite"/>
    </source>
</evidence>
<feature type="region of interest" description="Disordered" evidence="2">
    <location>
        <begin position="631"/>
        <end position="673"/>
    </location>
</feature>
<feature type="region of interest" description="Disordered" evidence="2">
    <location>
        <begin position="17"/>
        <end position="57"/>
    </location>
</feature>